<feature type="region of interest" description="Disordered" evidence="1">
    <location>
        <begin position="288"/>
        <end position="313"/>
    </location>
</feature>
<accession>A0A5J6FDF5</accession>
<feature type="domain" description="N,N-dimethylformamidase beta subunit-like C-terminal" evidence="2">
    <location>
        <begin position="93"/>
        <end position="175"/>
    </location>
</feature>
<protein>
    <recommendedName>
        <fullName evidence="2">N,N-dimethylformamidase beta subunit-like C-terminal domain-containing protein</fullName>
    </recommendedName>
</protein>
<dbReference type="RefSeq" id="WP_167535426.1">
    <property type="nucleotide sequence ID" value="NZ_CP023702.1"/>
</dbReference>
<evidence type="ECO:0000313" key="4">
    <source>
        <dbReference type="Proteomes" id="UP000326178"/>
    </source>
</evidence>
<dbReference type="KEGG" id="snk:CP967_23790"/>
<dbReference type="InterPro" id="IPR046540">
    <property type="entry name" value="DMFA2_C"/>
</dbReference>
<dbReference type="EMBL" id="CP023702">
    <property type="protein sequence ID" value="QEU74609.1"/>
    <property type="molecule type" value="Genomic_DNA"/>
</dbReference>
<feature type="region of interest" description="Disordered" evidence="1">
    <location>
        <begin position="25"/>
        <end position="59"/>
    </location>
</feature>
<evidence type="ECO:0000313" key="3">
    <source>
        <dbReference type="EMBL" id="QEU74609.1"/>
    </source>
</evidence>
<proteinExistence type="predicted"/>
<dbReference type="Proteomes" id="UP000326178">
    <property type="component" value="Chromosome"/>
</dbReference>
<reference evidence="3 4" key="1">
    <citation type="submission" date="2017-09" db="EMBL/GenBank/DDBJ databases">
        <authorList>
            <person name="Lee N."/>
            <person name="Cho B.-K."/>
        </authorList>
    </citation>
    <scope>NUCLEOTIDE SEQUENCE [LARGE SCALE GENOMIC DNA]</scope>
    <source>
        <strain evidence="3 4">ATCC 12769</strain>
    </source>
</reference>
<keyword evidence="4" id="KW-1185">Reference proteome</keyword>
<feature type="compositionally biased region" description="Polar residues" evidence="1">
    <location>
        <begin position="293"/>
        <end position="313"/>
    </location>
</feature>
<evidence type="ECO:0000256" key="1">
    <source>
        <dbReference type="SAM" id="MobiDB-lite"/>
    </source>
</evidence>
<sequence>MLGVLGAGAVAGGQWQAGAAVVRPAAPVPRTGDNPVVEENRAAGSDQWLGGRAETRGVDPVRPHIRGRVSASSVGPGESIGFHLTSRVPQDCTVAVYRFGCYAGAGARHLVTSGGFPVGPRTGGKAAWTPTVPQEWLSGVFLGVFTSADGCRAFTPFVVREPARRSGLLFVLPFTRTPDRPFPGLGLPEGFVRETSAAGWLEERGYDVTYATEQDVHEGRVDLARYTVVVLAGTGRDVRWSRRTRVAVERAKRAGTELVHLPQPLALHEPEYLDEEVRRATADLLDRALGTGARQQRQKPASAPTQLVSARSS</sequence>
<dbReference type="Pfam" id="PF20254">
    <property type="entry name" value="DMFA2_C"/>
    <property type="match status" value="2"/>
</dbReference>
<evidence type="ECO:0000259" key="2">
    <source>
        <dbReference type="Pfam" id="PF20254"/>
    </source>
</evidence>
<dbReference type="AlphaFoldDB" id="A0A5J6FDF5"/>
<feature type="domain" description="N,N-dimethylformamidase beta subunit-like C-terminal" evidence="2">
    <location>
        <begin position="179"/>
        <end position="260"/>
    </location>
</feature>
<name>A0A5J6FDF5_9ACTN</name>
<gene>
    <name evidence="3" type="ORF">CP967_23790</name>
</gene>
<organism evidence="3 4">
    <name type="scientific">Streptomyces nitrosporeus</name>
    <dbReference type="NCBI Taxonomy" id="28894"/>
    <lineage>
        <taxon>Bacteria</taxon>
        <taxon>Bacillati</taxon>
        <taxon>Actinomycetota</taxon>
        <taxon>Actinomycetes</taxon>
        <taxon>Kitasatosporales</taxon>
        <taxon>Streptomycetaceae</taxon>
        <taxon>Streptomyces</taxon>
    </lineage>
</organism>